<dbReference type="AlphaFoldDB" id="I3S454"/>
<name>I3S454_MEDTR</name>
<dbReference type="EMBL" id="BT135251">
    <property type="protein sequence ID" value="AFK35046.1"/>
    <property type="molecule type" value="mRNA"/>
</dbReference>
<protein>
    <submittedName>
        <fullName evidence="1">Uncharacterized protein</fullName>
    </submittedName>
</protein>
<proteinExistence type="evidence at transcript level"/>
<evidence type="ECO:0000313" key="1">
    <source>
        <dbReference type="EMBL" id="AFK35046.1"/>
    </source>
</evidence>
<sequence length="61" mass="6963">MVLIQHRSSTPIQIPSLKLRFQIPNFPHHVSHDSMFLIQLRCNRVVQNGSNAIHAFSSSIL</sequence>
<organism evidence="1">
    <name type="scientific">Medicago truncatula</name>
    <name type="common">Barrel medic</name>
    <name type="synonym">Medicago tribuloides</name>
    <dbReference type="NCBI Taxonomy" id="3880"/>
    <lineage>
        <taxon>Eukaryota</taxon>
        <taxon>Viridiplantae</taxon>
        <taxon>Streptophyta</taxon>
        <taxon>Embryophyta</taxon>
        <taxon>Tracheophyta</taxon>
        <taxon>Spermatophyta</taxon>
        <taxon>Magnoliopsida</taxon>
        <taxon>eudicotyledons</taxon>
        <taxon>Gunneridae</taxon>
        <taxon>Pentapetalae</taxon>
        <taxon>rosids</taxon>
        <taxon>fabids</taxon>
        <taxon>Fabales</taxon>
        <taxon>Fabaceae</taxon>
        <taxon>Papilionoideae</taxon>
        <taxon>50 kb inversion clade</taxon>
        <taxon>NPAAA clade</taxon>
        <taxon>Hologalegina</taxon>
        <taxon>IRL clade</taxon>
        <taxon>Trifolieae</taxon>
        <taxon>Medicago</taxon>
    </lineage>
</organism>
<accession>I3S454</accession>
<reference evidence="1" key="1">
    <citation type="submission" date="2012-05" db="EMBL/GenBank/DDBJ databases">
        <authorList>
            <person name="Krishnakumar V."/>
            <person name="Cheung F."/>
            <person name="Xiao Y."/>
            <person name="Chan A."/>
            <person name="Moskal W.A."/>
            <person name="Town C.D."/>
        </authorList>
    </citation>
    <scope>NUCLEOTIDE SEQUENCE</scope>
</reference>